<dbReference type="EMBL" id="JBHSSD010000036">
    <property type="protein sequence ID" value="MFC6164682.1"/>
    <property type="molecule type" value="Genomic_DNA"/>
</dbReference>
<organism evidence="2 3">
    <name type="scientific">Lactiplantibacillus dongliensis</name>
    <dbReference type="NCBI Taxonomy" id="2559919"/>
    <lineage>
        <taxon>Bacteria</taxon>
        <taxon>Bacillati</taxon>
        <taxon>Bacillota</taxon>
        <taxon>Bacilli</taxon>
        <taxon>Lactobacillales</taxon>
        <taxon>Lactobacillaceae</taxon>
        <taxon>Lactiplantibacillus</taxon>
    </lineage>
</organism>
<evidence type="ECO:0000313" key="3">
    <source>
        <dbReference type="Proteomes" id="UP001596253"/>
    </source>
</evidence>
<gene>
    <name evidence="2" type="ORF">ACFP3T_08375</name>
</gene>
<keyword evidence="1" id="KW-0472">Membrane</keyword>
<dbReference type="Proteomes" id="UP001596253">
    <property type="component" value="Unassembled WGS sequence"/>
</dbReference>
<evidence type="ECO:0000256" key="1">
    <source>
        <dbReference type="SAM" id="Phobius"/>
    </source>
</evidence>
<accession>A0ABW1R921</accession>
<protein>
    <submittedName>
        <fullName evidence="2">Uncharacterized protein</fullName>
    </submittedName>
</protein>
<comment type="caution">
    <text evidence="2">The sequence shown here is derived from an EMBL/GenBank/DDBJ whole genome shotgun (WGS) entry which is preliminary data.</text>
</comment>
<sequence>MVALKSMSGFLNGKRGYVKMMAQIIKKAMAAASGWFKISLGFAILSIPIDLLRGHPILNGLWHDWLVANTGLRWQLLGVVLAVLVVAWLGLTLIFALGYGLAAWLKKQDKVKSSD</sequence>
<reference evidence="3" key="1">
    <citation type="journal article" date="2019" name="Int. J. Syst. Evol. Microbiol.">
        <title>The Global Catalogue of Microorganisms (GCM) 10K type strain sequencing project: providing services to taxonomists for standard genome sequencing and annotation.</title>
        <authorList>
            <consortium name="The Broad Institute Genomics Platform"/>
            <consortium name="The Broad Institute Genome Sequencing Center for Infectious Disease"/>
            <person name="Wu L."/>
            <person name="Ma J."/>
        </authorList>
    </citation>
    <scope>NUCLEOTIDE SEQUENCE [LARGE SCALE GENOMIC DNA]</scope>
    <source>
        <strain evidence="3">CCM 8932</strain>
    </source>
</reference>
<proteinExistence type="predicted"/>
<evidence type="ECO:0000313" key="2">
    <source>
        <dbReference type="EMBL" id="MFC6164682.1"/>
    </source>
</evidence>
<keyword evidence="1" id="KW-1133">Transmembrane helix</keyword>
<keyword evidence="3" id="KW-1185">Reference proteome</keyword>
<keyword evidence="1" id="KW-0812">Transmembrane</keyword>
<dbReference type="RefSeq" id="WP_137640889.1">
    <property type="nucleotide sequence ID" value="NZ_BJDK01000032.1"/>
</dbReference>
<feature type="transmembrane region" description="Helical" evidence="1">
    <location>
        <begin position="78"/>
        <end position="105"/>
    </location>
</feature>
<name>A0ABW1R921_9LACO</name>